<dbReference type="Pfam" id="PF05239">
    <property type="entry name" value="PRC"/>
    <property type="match status" value="1"/>
</dbReference>
<name>A0A1M7UA78_9BRAD</name>
<dbReference type="SUPFAM" id="SSF50346">
    <property type="entry name" value="PRC-barrel domain"/>
    <property type="match status" value="1"/>
</dbReference>
<dbReference type="Proteomes" id="UP000184096">
    <property type="component" value="Chromosome I"/>
</dbReference>
<dbReference type="RefSeq" id="WP_072820547.1">
    <property type="nucleotide sequence ID" value="NZ_LT670849.1"/>
</dbReference>
<keyword evidence="2" id="KW-0732">Signal</keyword>
<feature type="compositionally biased region" description="Low complexity" evidence="1">
    <location>
        <begin position="141"/>
        <end position="161"/>
    </location>
</feature>
<evidence type="ECO:0000256" key="1">
    <source>
        <dbReference type="SAM" id="MobiDB-lite"/>
    </source>
</evidence>
<feature type="chain" id="PRO_5011958097" evidence="2">
    <location>
        <begin position="23"/>
        <end position="190"/>
    </location>
</feature>
<gene>
    <name evidence="4" type="ORF">SAMN05444170_4140</name>
</gene>
<sequence>MFAKAFTAALASTALLATIASAQTPTPTTDRADTAASSSTSGSTTLSSSQLQGDWRASKVVGLSVYNENNEKLGSINDLLMDKGGNIKAVVLGVGGFLGMGEHLVAVPLEKVKFSSEAIAYTGTASTGTPGAGGGSMANRPANPTTMPPTTTGSAGTASATKSNPWYPDHAVFNANKDELKSMPEFKYAQ</sequence>
<evidence type="ECO:0000256" key="2">
    <source>
        <dbReference type="SAM" id="SignalP"/>
    </source>
</evidence>
<dbReference type="OrthoDB" id="7818259at2"/>
<dbReference type="InterPro" id="IPR027275">
    <property type="entry name" value="PRC-brl_dom"/>
</dbReference>
<feature type="region of interest" description="Disordered" evidence="1">
    <location>
        <begin position="124"/>
        <end position="170"/>
    </location>
</feature>
<dbReference type="AlphaFoldDB" id="A0A1M7UA78"/>
<feature type="domain" description="PRC-barrel" evidence="3">
    <location>
        <begin position="56"/>
        <end position="113"/>
    </location>
</feature>
<protein>
    <submittedName>
        <fullName evidence="4">Sporulation protein YlmC, PRC-barrel domain family</fullName>
    </submittedName>
</protein>
<feature type="signal peptide" evidence="2">
    <location>
        <begin position="1"/>
        <end position="22"/>
    </location>
</feature>
<dbReference type="PANTHER" id="PTHR36505">
    <property type="entry name" value="BLR1072 PROTEIN"/>
    <property type="match status" value="1"/>
</dbReference>
<evidence type="ECO:0000313" key="5">
    <source>
        <dbReference type="Proteomes" id="UP000184096"/>
    </source>
</evidence>
<keyword evidence="5" id="KW-1185">Reference proteome</keyword>
<dbReference type="EMBL" id="LT670849">
    <property type="protein sequence ID" value="SHN79845.1"/>
    <property type="molecule type" value="Genomic_DNA"/>
</dbReference>
<feature type="region of interest" description="Disordered" evidence="1">
    <location>
        <begin position="25"/>
        <end position="50"/>
    </location>
</feature>
<evidence type="ECO:0000259" key="3">
    <source>
        <dbReference type="Pfam" id="PF05239"/>
    </source>
</evidence>
<organism evidence="4 5">
    <name type="scientific">Bradyrhizobium erythrophlei</name>
    <dbReference type="NCBI Taxonomy" id="1437360"/>
    <lineage>
        <taxon>Bacteria</taxon>
        <taxon>Pseudomonadati</taxon>
        <taxon>Pseudomonadota</taxon>
        <taxon>Alphaproteobacteria</taxon>
        <taxon>Hyphomicrobiales</taxon>
        <taxon>Nitrobacteraceae</taxon>
        <taxon>Bradyrhizobium</taxon>
    </lineage>
</organism>
<proteinExistence type="predicted"/>
<dbReference type="PANTHER" id="PTHR36505:SF1">
    <property type="entry name" value="BLR1072 PROTEIN"/>
    <property type="match status" value="1"/>
</dbReference>
<accession>A0A1M7UA78</accession>
<dbReference type="InterPro" id="IPR011033">
    <property type="entry name" value="PRC_barrel-like_sf"/>
</dbReference>
<reference evidence="5" key="1">
    <citation type="submission" date="2016-11" db="EMBL/GenBank/DDBJ databases">
        <authorList>
            <person name="Varghese N."/>
            <person name="Submissions S."/>
        </authorList>
    </citation>
    <scope>NUCLEOTIDE SEQUENCE [LARGE SCALE GENOMIC DNA]</scope>
    <source>
        <strain evidence="5">GAS401</strain>
    </source>
</reference>
<dbReference type="Gene3D" id="2.30.30.240">
    <property type="entry name" value="PRC-barrel domain"/>
    <property type="match status" value="1"/>
</dbReference>
<evidence type="ECO:0000313" key="4">
    <source>
        <dbReference type="EMBL" id="SHN79845.1"/>
    </source>
</evidence>